<accession>A0A3R8M1S5</accession>
<dbReference type="Gene3D" id="1.10.4160.10">
    <property type="entry name" value="Hydantoin permease"/>
    <property type="match status" value="1"/>
</dbReference>
<comment type="caution">
    <text evidence="3">The sequence shown here is derived from an EMBL/GenBank/DDBJ whole genome shotgun (WGS) entry which is preliminary data.</text>
</comment>
<dbReference type="Proteomes" id="UP000274920">
    <property type="component" value="Unassembled WGS sequence"/>
</dbReference>
<keyword evidence="2" id="KW-0812">Transmembrane</keyword>
<feature type="transmembrane region" description="Helical" evidence="2">
    <location>
        <begin position="531"/>
        <end position="554"/>
    </location>
</feature>
<evidence type="ECO:0000313" key="3">
    <source>
        <dbReference type="EMBL" id="RRK34063.1"/>
    </source>
</evidence>
<evidence type="ECO:0000313" key="4">
    <source>
        <dbReference type="Proteomes" id="UP000274920"/>
    </source>
</evidence>
<feature type="transmembrane region" description="Helical" evidence="2">
    <location>
        <begin position="105"/>
        <end position="125"/>
    </location>
</feature>
<dbReference type="EMBL" id="RHJS01000002">
    <property type="protein sequence ID" value="RRK34063.1"/>
    <property type="molecule type" value="Genomic_DNA"/>
</dbReference>
<keyword evidence="4" id="KW-1185">Reference proteome</keyword>
<dbReference type="InterPro" id="IPR030191">
    <property type="entry name" value="CodB"/>
</dbReference>
<feature type="transmembrane region" description="Helical" evidence="2">
    <location>
        <begin position="414"/>
        <end position="435"/>
    </location>
</feature>
<dbReference type="PANTHER" id="PTHR30569">
    <property type="entry name" value="CYTOSINE TRANSPORTER CODB"/>
    <property type="match status" value="1"/>
</dbReference>
<gene>
    <name evidence="3" type="ORF">EBB54_23980</name>
</gene>
<protein>
    <submittedName>
        <fullName evidence="3">Cytosine permease</fullName>
    </submittedName>
</protein>
<keyword evidence="1" id="KW-0175">Coiled coil</keyword>
<evidence type="ECO:0000256" key="2">
    <source>
        <dbReference type="SAM" id="Phobius"/>
    </source>
</evidence>
<keyword evidence="2" id="KW-1133">Transmembrane helix</keyword>
<feature type="transmembrane region" description="Helical" evidence="2">
    <location>
        <begin position="176"/>
        <end position="197"/>
    </location>
</feature>
<feature type="transmembrane region" description="Helical" evidence="2">
    <location>
        <begin position="230"/>
        <end position="249"/>
    </location>
</feature>
<dbReference type="AlphaFoldDB" id="A0A3R8M1S5"/>
<feature type="transmembrane region" description="Helical" evidence="2">
    <location>
        <begin position="60"/>
        <end position="84"/>
    </location>
</feature>
<feature type="coiled-coil region" evidence="1">
    <location>
        <begin position="459"/>
        <end position="486"/>
    </location>
</feature>
<reference evidence="3" key="1">
    <citation type="submission" date="2018-10" db="EMBL/GenBank/DDBJ databases">
        <title>Schaedlerella arabinophila gen. nov. sp. nov., isolated from the mouse intestinal tract and comparative analysis with the genome of the closely related altered Schaedler flora strain ASF502.</title>
        <authorList>
            <person name="Miyake S."/>
            <person name="Soh M."/>
            <person name="Seedorf H."/>
        </authorList>
    </citation>
    <scope>NUCLEOTIDE SEQUENCE [LARGE SCALE GENOMIC DNA]</scope>
    <source>
        <strain evidence="3">DSM 106076</strain>
    </source>
</reference>
<dbReference type="PANTHER" id="PTHR30569:SF0">
    <property type="entry name" value="CYTOSINE PERMEASE"/>
    <property type="match status" value="1"/>
</dbReference>
<feature type="transmembrane region" description="Helical" evidence="2">
    <location>
        <begin position="270"/>
        <end position="294"/>
    </location>
</feature>
<organism evidence="3 4">
    <name type="scientific">Schaedlerella arabinosiphila</name>
    <dbReference type="NCBI Taxonomy" id="2044587"/>
    <lineage>
        <taxon>Bacteria</taxon>
        <taxon>Bacillati</taxon>
        <taxon>Bacillota</taxon>
        <taxon>Clostridia</taxon>
        <taxon>Lachnospirales</taxon>
        <taxon>Lachnospiraceae</taxon>
        <taxon>Schaedlerella</taxon>
    </lineage>
</organism>
<dbReference type="RefSeq" id="WP_125129234.1">
    <property type="nucleotide sequence ID" value="NZ_RHJS01000002.1"/>
</dbReference>
<evidence type="ECO:0000256" key="1">
    <source>
        <dbReference type="SAM" id="Coils"/>
    </source>
</evidence>
<dbReference type="GO" id="GO:0005886">
    <property type="term" value="C:plasma membrane"/>
    <property type="evidence" value="ECO:0007669"/>
    <property type="project" value="TreeGrafter"/>
</dbReference>
<feature type="transmembrane region" description="Helical" evidence="2">
    <location>
        <begin position="145"/>
        <end position="164"/>
    </location>
</feature>
<proteinExistence type="predicted"/>
<keyword evidence="2" id="KW-0472">Membrane</keyword>
<feature type="transmembrane region" description="Helical" evidence="2">
    <location>
        <begin position="373"/>
        <end position="394"/>
    </location>
</feature>
<dbReference type="GO" id="GO:0015209">
    <property type="term" value="F:cytosine transmembrane transporter activity"/>
    <property type="evidence" value="ECO:0007669"/>
    <property type="project" value="InterPro"/>
</dbReference>
<sequence length="560" mass="61193">MTKNIMDRVRSTPRPDWPVADKEQNGIGSFIGLYGGEHIAATEFVIGATLVQYGCTASDILIGLFIGNFLAVLCFTFFCAKIATDTRLTLYSYLGRVFGNKLQKVYNIVLGLGLAALAAAGISISGTAVRRVFNVPIQLNWYPTSIKFVLIVIAIGTVITLIVAKGFEGVSKFATTCVPWMIGLFFVGLLITLPQLIEATGGGGIHSPSDFLNLLNMHVWNGESETGQNLGVFHVIGFAWTCNLAWHIGLNDMPMLRYAKNYKYGYASAVGMYIGHFCAWIIAGVFGATAAIILNTPLTLLDPGEVTFTLLGYTGLVAVIIAGWTTANPTIYRIVLSFNVVFNKISQKSMTYIIGVIITIAACFPYVQKADAILVYLGMAVEGAGVICITEHFIFPKIGYTRYWNEYKKQDVNWAAAAAWGISIIFSFALVLTGIIHRNLILLPAFVLTMVLYLVFAGMAGAKEKYVEEEKEEDEYRTELQKYANEMHQDDIPFTVTGIAKILKIAAFVILGVFLICGILCGMGRVDLEIYKILSLILSLAYFGCNGTALVISLKKTTIA</sequence>
<feature type="transmembrane region" description="Helical" evidence="2">
    <location>
        <begin position="306"/>
        <end position="328"/>
    </location>
</feature>
<name>A0A3R8M1S5_9FIRM</name>
<feature type="transmembrane region" description="Helical" evidence="2">
    <location>
        <begin position="441"/>
        <end position="462"/>
    </location>
</feature>
<feature type="transmembrane region" description="Helical" evidence="2">
    <location>
        <begin position="349"/>
        <end position="367"/>
    </location>
</feature>
<feature type="transmembrane region" description="Helical" evidence="2">
    <location>
        <begin position="505"/>
        <end position="525"/>
    </location>
</feature>